<organism evidence="1 2">
    <name type="scientific">Gigaspora margarita</name>
    <dbReference type="NCBI Taxonomy" id="4874"/>
    <lineage>
        <taxon>Eukaryota</taxon>
        <taxon>Fungi</taxon>
        <taxon>Fungi incertae sedis</taxon>
        <taxon>Mucoromycota</taxon>
        <taxon>Glomeromycotina</taxon>
        <taxon>Glomeromycetes</taxon>
        <taxon>Diversisporales</taxon>
        <taxon>Gigasporaceae</taxon>
        <taxon>Gigaspora</taxon>
    </lineage>
</organism>
<dbReference type="EMBL" id="WTPW01000413">
    <property type="protein sequence ID" value="KAF0513868.1"/>
    <property type="molecule type" value="Genomic_DNA"/>
</dbReference>
<protein>
    <submittedName>
        <fullName evidence="1">Uncharacterized protein</fullName>
    </submittedName>
</protein>
<comment type="caution">
    <text evidence="1">The sequence shown here is derived from an EMBL/GenBank/DDBJ whole genome shotgun (WGS) entry which is preliminary data.</text>
</comment>
<accession>A0A8H4AMU6</accession>
<proteinExistence type="predicted"/>
<dbReference type="Proteomes" id="UP000439903">
    <property type="component" value="Unassembled WGS sequence"/>
</dbReference>
<sequence>MTTTNPISLKCLFPDGKRVNIEICKEDKVAVLKHAVESLLKNQGHQDSDLYVIIPKNSTAEMFEYFKNGTFDPNQVHIIVKPKQGCE</sequence>
<dbReference type="OrthoDB" id="2350368at2759"/>
<keyword evidence="2" id="KW-1185">Reference proteome</keyword>
<reference evidence="1 2" key="1">
    <citation type="journal article" date="2019" name="Environ. Microbiol.">
        <title>At the nexus of three kingdoms: the genome of the mycorrhizal fungus Gigaspora margarita provides insights into plant, endobacterial and fungal interactions.</title>
        <authorList>
            <person name="Venice F."/>
            <person name="Ghignone S."/>
            <person name="Salvioli di Fossalunga A."/>
            <person name="Amselem J."/>
            <person name="Novero M."/>
            <person name="Xianan X."/>
            <person name="Sedzielewska Toro K."/>
            <person name="Morin E."/>
            <person name="Lipzen A."/>
            <person name="Grigoriev I.V."/>
            <person name="Henrissat B."/>
            <person name="Martin F.M."/>
            <person name="Bonfante P."/>
        </authorList>
    </citation>
    <scope>NUCLEOTIDE SEQUENCE [LARGE SCALE GENOMIC DNA]</scope>
    <source>
        <strain evidence="1 2">BEG34</strain>
    </source>
</reference>
<gene>
    <name evidence="1" type="ORF">F8M41_017725</name>
</gene>
<dbReference type="AlphaFoldDB" id="A0A8H4AMU6"/>
<evidence type="ECO:0000313" key="2">
    <source>
        <dbReference type="Proteomes" id="UP000439903"/>
    </source>
</evidence>
<evidence type="ECO:0000313" key="1">
    <source>
        <dbReference type="EMBL" id="KAF0513868.1"/>
    </source>
</evidence>
<name>A0A8H4AMU6_GIGMA</name>